<organism evidence="9 10">
    <name type="scientific">Haloprofundus marisrubri</name>
    <dbReference type="NCBI Taxonomy" id="1514971"/>
    <lineage>
        <taxon>Archaea</taxon>
        <taxon>Methanobacteriati</taxon>
        <taxon>Methanobacteriota</taxon>
        <taxon>Stenosarchaea group</taxon>
        <taxon>Halobacteria</taxon>
        <taxon>Halobacteriales</taxon>
        <taxon>Haloferacaceae</taxon>
        <taxon>Haloprofundus</taxon>
    </lineage>
</organism>
<keyword evidence="10" id="KW-1185">Reference proteome</keyword>
<dbReference type="GO" id="GO:0005886">
    <property type="term" value="C:plasma membrane"/>
    <property type="evidence" value="ECO:0007669"/>
    <property type="project" value="UniProtKB-SubCell"/>
</dbReference>
<accession>A0A0W1R9U1</accession>
<evidence type="ECO:0000256" key="2">
    <source>
        <dbReference type="ARBA" id="ARBA00022448"/>
    </source>
</evidence>
<dbReference type="PROSITE" id="PS50850">
    <property type="entry name" value="MFS"/>
    <property type="match status" value="1"/>
</dbReference>
<comment type="caution">
    <text evidence="9">The sequence shown here is derived from an EMBL/GenBank/DDBJ whole genome shotgun (WGS) entry which is preliminary data.</text>
</comment>
<dbReference type="EMBL" id="LOPU01000018">
    <property type="protein sequence ID" value="KTG10404.1"/>
    <property type="molecule type" value="Genomic_DNA"/>
</dbReference>
<dbReference type="OrthoDB" id="269395at2157"/>
<feature type="transmembrane region" description="Helical" evidence="7">
    <location>
        <begin position="318"/>
        <end position="335"/>
    </location>
</feature>
<dbReference type="Gene3D" id="1.20.1250.20">
    <property type="entry name" value="MFS general substrate transporter like domains"/>
    <property type="match status" value="1"/>
</dbReference>
<feature type="transmembrane region" description="Helical" evidence="7">
    <location>
        <begin position="292"/>
        <end position="312"/>
    </location>
</feature>
<feature type="transmembrane region" description="Helical" evidence="7">
    <location>
        <begin position="168"/>
        <end position="189"/>
    </location>
</feature>
<dbReference type="InterPro" id="IPR005829">
    <property type="entry name" value="Sugar_transporter_CS"/>
</dbReference>
<evidence type="ECO:0000256" key="4">
    <source>
        <dbReference type="ARBA" id="ARBA00022692"/>
    </source>
</evidence>
<dbReference type="PANTHER" id="PTHR23517:SF2">
    <property type="entry name" value="MULTIDRUG RESISTANCE PROTEIN MDTH"/>
    <property type="match status" value="1"/>
</dbReference>
<dbReference type="CDD" id="cd17329">
    <property type="entry name" value="MFS_MdtH_MDR_like"/>
    <property type="match status" value="1"/>
</dbReference>
<keyword evidence="3" id="KW-1003">Cell membrane</keyword>
<evidence type="ECO:0000259" key="8">
    <source>
        <dbReference type="PROSITE" id="PS50850"/>
    </source>
</evidence>
<dbReference type="RefSeq" id="WP_058581757.1">
    <property type="nucleotide sequence ID" value="NZ_LOPU01000018.1"/>
</dbReference>
<evidence type="ECO:0000313" key="10">
    <source>
        <dbReference type="Proteomes" id="UP000054387"/>
    </source>
</evidence>
<dbReference type="SUPFAM" id="SSF103473">
    <property type="entry name" value="MFS general substrate transporter"/>
    <property type="match status" value="1"/>
</dbReference>
<feature type="transmembrane region" description="Helical" evidence="7">
    <location>
        <begin position="16"/>
        <end position="37"/>
    </location>
</feature>
<feature type="transmembrane region" description="Helical" evidence="7">
    <location>
        <begin position="369"/>
        <end position="386"/>
    </location>
</feature>
<dbReference type="PROSITE" id="PS00216">
    <property type="entry name" value="SUGAR_TRANSPORT_1"/>
    <property type="match status" value="1"/>
</dbReference>
<proteinExistence type="predicted"/>
<dbReference type="InterPro" id="IPR036259">
    <property type="entry name" value="MFS_trans_sf"/>
</dbReference>
<dbReference type="Pfam" id="PF07690">
    <property type="entry name" value="MFS_1"/>
    <property type="match status" value="1"/>
</dbReference>
<reference evidence="9 10" key="1">
    <citation type="submission" date="2015-12" db="EMBL/GenBank/DDBJ databases">
        <title>Haloprofundus marisrubri gen. nov., sp. nov., an extremely halophilic archaeon isolated from the Discovery deep brine-seawater interface in the Red Sea.</title>
        <authorList>
            <person name="Zhang G."/>
            <person name="Stingl U."/>
            <person name="Rashid M."/>
        </authorList>
    </citation>
    <scope>NUCLEOTIDE SEQUENCE [LARGE SCALE GENOMIC DNA]</scope>
    <source>
        <strain evidence="9 10">SB9</strain>
    </source>
</reference>
<gene>
    <name evidence="9" type="ORF">AUR64_12620</name>
</gene>
<dbReference type="InterPro" id="IPR011701">
    <property type="entry name" value="MFS"/>
</dbReference>
<evidence type="ECO:0000256" key="5">
    <source>
        <dbReference type="ARBA" id="ARBA00022989"/>
    </source>
</evidence>
<evidence type="ECO:0000256" key="7">
    <source>
        <dbReference type="SAM" id="Phobius"/>
    </source>
</evidence>
<keyword evidence="5 7" id="KW-1133">Transmembrane helix</keyword>
<dbReference type="PANTHER" id="PTHR23517">
    <property type="entry name" value="RESISTANCE PROTEIN MDTM, PUTATIVE-RELATED-RELATED"/>
    <property type="match status" value="1"/>
</dbReference>
<dbReference type="AlphaFoldDB" id="A0A0W1R9U1"/>
<sequence>MRTPSLDAVRGFRRPVYLVALGQLVNLFGSGLVYPFATVHFHLEVGISLGVVGFGLLLNNVATAVGTAVGGFAADRIGRKPVMVTSMALSTVTLAAYAAVSTATGFVAVATAAGLTLGLFPPASQAMIADLTDGSERDRAFALLKVANNAGFGLGFVAGGVLYSVAQLAVFVADGLTCGVVAVLLWATLPRVRGGREDEGDPSPDAKSSLSTALSEWRRAVTRPRIVTLALLNVGFAVMYAQMQATVPVVATETLGLSSAELGTLYVLNPLVIVTLQLPLVAAIADWRRTRGLVVSAGFWAAAMLAVWVVVLGPFVGVSIPVVVGVALVGAFLVLRTLGEILHAPLVSSLASDISPERERGSGLSLVEIAKRLGFGIGAALGGAFFDFGIDHWLWPTLAVGCVGLAVGVLALERRVTPAENGVSNTATTAD</sequence>
<dbReference type="GO" id="GO:0022857">
    <property type="term" value="F:transmembrane transporter activity"/>
    <property type="evidence" value="ECO:0007669"/>
    <property type="project" value="InterPro"/>
</dbReference>
<dbReference type="InterPro" id="IPR050171">
    <property type="entry name" value="MFS_Transporters"/>
</dbReference>
<keyword evidence="6 7" id="KW-0472">Membrane</keyword>
<evidence type="ECO:0000313" key="9">
    <source>
        <dbReference type="EMBL" id="KTG10404.1"/>
    </source>
</evidence>
<dbReference type="Proteomes" id="UP000054387">
    <property type="component" value="Unassembled WGS sequence"/>
</dbReference>
<evidence type="ECO:0000256" key="6">
    <source>
        <dbReference type="ARBA" id="ARBA00023136"/>
    </source>
</evidence>
<feature type="transmembrane region" description="Helical" evidence="7">
    <location>
        <begin position="392"/>
        <end position="412"/>
    </location>
</feature>
<evidence type="ECO:0000256" key="1">
    <source>
        <dbReference type="ARBA" id="ARBA00004651"/>
    </source>
</evidence>
<feature type="transmembrane region" description="Helical" evidence="7">
    <location>
        <begin position="263"/>
        <end position="285"/>
    </location>
</feature>
<keyword evidence="2" id="KW-0813">Transport</keyword>
<protein>
    <submittedName>
        <fullName evidence="9">MFS transporter</fullName>
    </submittedName>
</protein>
<keyword evidence="4 7" id="KW-0812">Transmembrane</keyword>
<dbReference type="InterPro" id="IPR020846">
    <property type="entry name" value="MFS_dom"/>
</dbReference>
<feature type="transmembrane region" description="Helical" evidence="7">
    <location>
        <begin position="226"/>
        <end position="243"/>
    </location>
</feature>
<name>A0A0W1R9U1_9EURY</name>
<feature type="transmembrane region" description="Helical" evidence="7">
    <location>
        <begin position="49"/>
        <end position="74"/>
    </location>
</feature>
<comment type="subcellular location">
    <subcellularLocation>
        <location evidence="1">Cell membrane</location>
        <topology evidence="1">Multi-pass membrane protein</topology>
    </subcellularLocation>
</comment>
<feature type="domain" description="Major facilitator superfamily (MFS) profile" evidence="8">
    <location>
        <begin position="15"/>
        <end position="416"/>
    </location>
</feature>
<evidence type="ECO:0000256" key="3">
    <source>
        <dbReference type="ARBA" id="ARBA00022475"/>
    </source>
</evidence>